<evidence type="ECO:0000313" key="9">
    <source>
        <dbReference type="EMBL" id="CAE0266877.1"/>
    </source>
</evidence>
<dbReference type="EMBL" id="HBIB01044687">
    <property type="protein sequence ID" value="CAE0266877.1"/>
    <property type="molecule type" value="Transcribed_RNA"/>
</dbReference>
<feature type="transmembrane region" description="Helical" evidence="7">
    <location>
        <begin position="207"/>
        <end position="228"/>
    </location>
</feature>
<organism evidence="9">
    <name type="scientific">Palpitomonas bilix</name>
    <dbReference type="NCBI Taxonomy" id="652834"/>
    <lineage>
        <taxon>Eukaryota</taxon>
        <taxon>Eukaryota incertae sedis</taxon>
    </lineage>
</organism>
<proteinExistence type="inferred from homology"/>
<feature type="transmembrane region" description="Helical" evidence="7">
    <location>
        <begin position="66"/>
        <end position="86"/>
    </location>
</feature>
<dbReference type="GO" id="GO:0016020">
    <property type="term" value="C:membrane"/>
    <property type="evidence" value="ECO:0007669"/>
    <property type="project" value="UniProtKB-SubCell"/>
</dbReference>
<evidence type="ECO:0000256" key="5">
    <source>
        <dbReference type="ARBA" id="ARBA00022989"/>
    </source>
</evidence>
<comment type="subcellular location">
    <subcellularLocation>
        <location evidence="1">Membrane</location>
        <topology evidence="1">Multi-pass membrane protein</topology>
    </subcellularLocation>
</comment>
<dbReference type="Pfam" id="PF06105">
    <property type="entry name" value="Aph-1"/>
    <property type="match status" value="1"/>
</dbReference>
<evidence type="ECO:0000256" key="7">
    <source>
        <dbReference type="SAM" id="Phobius"/>
    </source>
</evidence>
<protein>
    <submittedName>
        <fullName evidence="9">Uncharacterized protein</fullName>
    </submittedName>
</protein>
<dbReference type="AlphaFoldDB" id="A0A7S3LVQ1"/>
<accession>A0A7S3LVQ1</accession>
<name>A0A7S3LVQ1_9EUKA</name>
<evidence type="ECO:0000256" key="1">
    <source>
        <dbReference type="ARBA" id="ARBA00004141"/>
    </source>
</evidence>
<feature type="transmembrane region" description="Helical" evidence="7">
    <location>
        <begin position="106"/>
        <end position="130"/>
    </location>
</feature>
<dbReference type="PANTHER" id="PTHR12889">
    <property type="entry name" value="GAMMA-SECRETASE SUBUNIT APH-1"/>
    <property type="match status" value="1"/>
</dbReference>
<comment type="similarity">
    <text evidence="2">Belongs to the APH-1 family.</text>
</comment>
<evidence type="ECO:0000256" key="4">
    <source>
        <dbReference type="ARBA" id="ARBA00022976"/>
    </source>
</evidence>
<evidence type="ECO:0000256" key="2">
    <source>
        <dbReference type="ARBA" id="ARBA00005577"/>
    </source>
</evidence>
<gene>
    <name evidence="9" type="ORF">PBIL07802_LOCUS29219</name>
</gene>
<keyword evidence="5 7" id="KW-1133">Transmembrane helix</keyword>
<evidence type="ECO:0000256" key="8">
    <source>
        <dbReference type="SAM" id="SignalP"/>
    </source>
</evidence>
<reference evidence="9" key="1">
    <citation type="submission" date="2021-01" db="EMBL/GenBank/DDBJ databases">
        <authorList>
            <person name="Corre E."/>
            <person name="Pelletier E."/>
            <person name="Niang G."/>
            <person name="Scheremetjew M."/>
            <person name="Finn R."/>
            <person name="Kale V."/>
            <person name="Holt S."/>
            <person name="Cochrane G."/>
            <person name="Meng A."/>
            <person name="Brown T."/>
            <person name="Cohen L."/>
        </authorList>
    </citation>
    <scope>NUCLEOTIDE SEQUENCE</scope>
    <source>
        <strain evidence="9">NIES-2562</strain>
    </source>
</reference>
<feature type="transmembrane region" description="Helical" evidence="7">
    <location>
        <begin position="181"/>
        <end position="200"/>
    </location>
</feature>
<evidence type="ECO:0000256" key="6">
    <source>
        <dbReference type="ARBA" id="ARBA00023136"/>
    </source>
</evidence>
<keyword evidence="6 7" id="KW-0472">Membrane</keyword>
<dbReference type="GO" id="GO:0007219">
    <property type="term" value="P:Notch signaling pathway"/>
    <property type="evidence" value="ECO:0007669"/>
    <property type="project" value="UniProtKB-KW"/>
</dbReference>
<keyword evidence="3 7" id="KW-0812">Transmembrane</keyword>
<feature type="transmembrane region" description="Helical" evidence="7">
    <location>
        <begin position="150"/>
        <end position="175"/>
    </location>
</feature>
<keyword evidence="4" id="KW-0914">Notch signaling pathway</keyword>
<feature type="transmembrane region" description="Helical" evidence="7">
    <location>
        <begin position="30"/>
        <end position="54"/>
    </location>
</feature>
<dbReference type="InterPro" id="IPR009294">
    <property type="entry name" value="Aph-1"/>
</dbReference>
<feature type="signal peptide" evidence="8">
    <location>
        <begin position="1"/>
        <end position="20"/>
    </location>
</feature>
<dbReference type="GO" id="GO:0016485">
    <property type="term" value="P:protein processing"/>
    <property type="evidence" value="ECO:0007669"/>
    <property type="project" value="InterPro"/>
</dbReference>
<evidence type="ECO:0000256" key="3">
    <source>
        <dbReference type="ARBA" id="ARBA00022692"/>
    </source>
</evidence>
<sequence length="239" mass="26158">MTLLLFLGSVFLPLSPPTSALFFHTLQTPAYAIIFVLCSFAWLTALLAASGVWWLFFPLHGDSQEIAVFISFASTFITIFGIYLFFKRLERSSLMSSISMLLPQKSISAMFTVGTSISLLHCIMLCLPIVSYSTGKETLYTASCPAVNYFFVLSVQEFFSVLALLFSPISILFGLDRKKPMYVVLASIGIALSLLSPLAMRMVGGCGMAFGIAGAGSLLTIVSALLAMRSERVFPFHRH</sequence>
<keyword evidence="8" id="KW-0732">Signal</keyword>
<feature type="chain" id="PRO_5031176147" evidence="8">
    <location>
        <begin position="21"/>
        <end position="239"/>
    </location>
</feature>